<organism evidence="9 10">
    <name type="scientific">Trapa natans</name>
    <name type="common">Water chestnut</name>
    <dbReference type="NCBI Taxonomy" id="22666"/>
    <lineage>
        <taxon>Eukaryota</taxon>
        <taxon>Viridiplantae</taxon>
        <taxon>Streptophyta</taxon>
        <taxon>Embryophyta</taxon>
        <taxon>Tracheophyta</taxon>
        <taxon>Spermatophyta</taxon>
        <taxon>Magnoliopsida</taxon>
        <taxon>eudicotyledons</taxon>
        <taxon>Gunneridae</taxon>
        <taxon>Pentapetalae</taxon>
        <taxon>rosids</taxon>
        <taxon>malvids</taxon>
        <taxon>Myrtales</taxon>
        <taxon>Lythraceae</taxon>
        <taxon>Trapa</taxon>
    </lineage>
</organism>
<dbReference type="Pfam" id="PF03547">
    <property type="entry name" value="Mem_trans"/>
    <property type="match status" value="1"/>
</dbReference>
<dbReference type="GO" id="GO:0005783">
    <property type="term" value="C:endoplasmic reticulum"/>
    <property type="evidence" value="ECO:0007669"/>
    <property type="project" value="TreeGrafter"/>
</dbReference>
<evidence type="ECO:0000256" key="1">
    <source>
        <dbReference type="ARBA" id="ARBA00004127"/>
    </source>
</evidence>
<evidence type="ECO:0000313" key="9">
    <source>
        <dbReference type="EMBL" id="KAK4799548.1"/>
    </source>
</evidence>
<dbReference type="PANTHER" id="PTHR31752:SF40">
    <property type="entry name" value="AUXIN EFFLUX CARRIER COMPONENT 8"/>
    <property type="match status" value="1"/>
</dbReference>
<keyword evidence="6 8" id="KW-0472">Membrane</keyword>
<reference evidence="9 10" key="1">
    <citation type="journal article" date="2023" name="Hortic Res">
        <title>Pangenome of water caltrop reveals structural variations and asymmetric subgenome divergence after allopolyploidization.</title>
        <authorList>
            <person name="Zhang X."/>
            <person name="Chen Y."/>
            <person name="Wang L."/>
            <person name="Yuan Y."/>
            <person name="Fang M."/>
            <person name="Shi L."/>
            <person name="Lu R."/>
            <person name="Comes H.P."/>
            <person name="Ma Y."/>
            <person name="Chen Y."/>
            <person name="Huang G."/>
            <person name="Zhou Y."/>
            <person name="Zheng Z."/>
            <person name="Qiu Y."/>
        </authorList>
    </citation>
    <scope>NUCLEOTIDE SEQUENCE [LARGE SCALE GENOMIC DNA]</scope>
    <source>
        <strain evidence="9">F231</strain>
    </source>
</reference>
<keyword evidence="10" id="KW-1185">Reference proteome</keyword>
<keyword evidence="4 8" id="KW-0812">Transmembrane</keyword>
<accession>A0AAN7RK75</accession>
<keyword evidence="3" id="KW-0813">Transport</keyword>
<dbReference type="PANTHER" id="PTHR31752">
    <property type="entry name" value="AUXIN EFFLUX CARRIER COMPONENT 1B-RELATED"/>
    <property type="match status" value="1"/>
</dbReference>
<evidence type="ECO:0000256" key="6">
    <source>
        <dbReference type="ARBA" id="ARBA00023136"/>
    </source>
</evidence>
<keyword evidence="7" id="KW-0927">Auxin signaling pathway</keyword>
<evidence type="ECO:0000256" key="2">
    <source>
        <dbReference type="ARBA" id="ARBA00009177"/>
    </source>
</evidence>
<dbReference type="InterPro" id="IPR004776">
    <property type="entry name" value="Mem_transp_PIN-like"/>
</dbReference>
<comment type="caution">
    <text evidence="9">The sequence shown here is derived from an EMBL/GenBank/DDBJ whole genome shotgun (WGS) entry which is preliminary data.</text>
</comment>
<comment type="similarity">
    <text evidence="2">Belongs to the auxin efflux carrier (TC 2.A.69.1) family.</text>
</comment>
<dbReference type="GO" id="GO:0009926">
    <property type="term" value="P:auxin polar transport"/>
    <property type="evidence" value="ECO:0007669"/>
    <property type="project" value="TreeGrafter"/>
</dbReference>
<feature type="transmembrane region" description="Helical" evidence="8">
    <location>
        <begin position="15"/>
        <end position="39"/>
    </location>
</feature>
<comment type="subcellular location">
    <subcellularLocation>
        <location evidence="1">Endomembrane system</location>
        <topology evidence="1">Multi-pass membrane protein</topology>
    </subcellularLocation>
</comment>
<protein>
    <submittedName>
        <fullName evidence="9">Uncharacterized protein</fullName>
    </submittedName>
</protein>
<proteinExistence type="inferred from homology"/>
<gene>
    <name evidence="9" type="ORF">SAY86_024913</name>
</gene>
<evidence type="ECO:0000256" key="7">
    <source>
        <dbReference type="ARBA" id="ARBA00023294"/>
    </source>
</evidence>
<dbReference type="Proteomes" id="UP001346149">
    <property type="component" value="Unassembled WGS sequence"/>
</dbReference>
<dbReference type="EMBL" id="JAXQNO010000004">
    <property type="protein sequence ID" value="KAK4799548.1"/>
    <property type="molecule type" value="Genomic_DNA"/>
</dbReference>
<dbReference type="GO" id="GO:0005886">
    <property type="term" value="C:plasma membrane"/>
    <property type="evidence" value="ECO:0007669"/>
    <property type="project" value="TreeGrafter"/>
</dbReference>
<keyword evidence="5 8" id="KW-1133">Transmembrane helix</keyword>
<sequence length="145" mass="15711">MASRASIIACGPRTAVIALVLKFLAGPAIMATAAIIVGLRRSVLKVAIVQVTSVSIFSISGMIYSYCYCYRWNQNSKMSTAGCSSTRDSALRLRQRVQHASRRLEHGCHLWDANSGANCLDVLSPVSIVEDQIPKASENNVLGKR</sequence>
<evidence type="ECO:0000256" key="5">
    <source>
        <dbReference type="ARBA" id="ARBA00022989"/>
    </source>
</evidence>
<dbReference type="GO" id="GO:0009734">
    <property type="term" value="P:auxin-activated signaling pathway"/>
    <property type="evidence" value="ECO:0007669"/>
    <property type="project" value="UniProtKB-KW"/>
</dbReference>
<dbReference type="AlphaFoldDB" id="A0AAN7RK75"/>
<evidence type="ECO:0000256" key="8">
    <source>
        <dbReference type="SAM" id="Phobius"/>
    </source>
</evidence>
<evidence type="ECO:0000256" key="3">
    <source>
        <dbReference type="ARBA" id="ARBA00022448"/>
    </source>
</evidence>
<feature type="transmembrane region" description="Helical" evidence="8">
    <location>
        <begin position="46"/>
        <end position="66"/>
    </location>
</feature>
<dbReference type="InterPro" id="IPR051107">
    <property type="entry name" value="Auxin_Efflux_Carrier"/>
</dbReference>
<name>A0AAN7RK75_TRANT</name>
<dbReference type="GO" id="GO:0010329">
    <property type="term" value="F:auxin efflux transmembrane transporter activity"/>
    <property type="evidence" value="ECO:0007669"/>
    <property type="project" value="TreeGrafter"/>
</dbReference>
<evidence type="ECO:0000256" key="4">
    <source>
        <dbReference type="ARBA" id="ARBA00022692"/>
    </source>
</evidence>
<evidence type="ECO:0000313" key="10">
    <source>
        <dbReference type="Proteomes" id="UP001346149"/>
    </source>
</evidence>